<organism evidence="3 4">
    <name type="scientific">Escallonia herrerae</name>
    <dbReference type="NCBI Taxonomy" id="1293975"/>
    <lineage>
        <taxon>Eukaryota</taxon>
        <taxon>Viridiplantae</taxon>
        <taxon>Streptophyta</taxon>
        <taxon>Embryophyta</taxon>
        <taxon>Tracheophyta</taxon>
        <taxon>Spermatophyta</taxon>
        <taxon>Magnoliopsida</taxon>
        <taxon>eudicotyledons</taxon>
        <taxon>Gunneridae</taxon>
        <taxon>Pentapetalae</taxon>
        <taxon>asterids</taxon>
        <taxon>campanulids</taxon>
        <taxon>Escalloniales</taxon>
        <taxon>Escalloniaceae</taxon>
        <taxon>Escallonia</taxon>
    </lineage>
</organism>
<evidence type="ECO:0000313" key="3">
    <source>
        <dbReference type="EMBL" id="KAK3037066.1"/>
    </source>
</evidence>
<evidence type="ECO:0000313" key="4">
    <source>
        <dbReference type="Proteomes" id="UP001188597"/>
    </source>
</evidence>
<name>A0AA89BMK9_9ASTE</name>
<feature type="region of interest" description="Disordered" evidence="1">
    <location>
        <begin position="96"/>
        <end position="115"/>
    </location>
</feature>
<accession>A0AA89BMK9</accession>
<gene>
    <name evidence="3" type="ORF">RJ639_031783</name>
</gene>
<proteinExistence type="predicted"/>
<dbReference type="AlphaFoldDB" id="A0AA89BMK9"/>
<reference evidence="3" key="1">
    <citation type="submission" date="2022-12" db="EMBL/GenBank/DDBJ databases">
        <title>Draft genome assemblies for two species of Escallonia (Escalloniales).</title>
        <authorList>
            <person name="Chanderbali A."/>
            <person name="Dervinis C."/>
            <person name="Anghel I."/>
            <person name="Soltis D."/>
            <person name="Soltis P."/>
            <person name="Zapata F."/>
        </authorList>
    </citation>
    <scope>NUCLEOTIDE SEQUENCE</scope>
    <source>
        <strain evidence="3">UCBG64.0493</strain>
        <tissue evidence="3">Leaf</tissue>
    </source>
</reference>
<keyword evidence="4" id="KW-1185">Reference proteome</keyword>
<dbReference type="EMBL" id="JAVXUP010000131">
    <property type="protein sequence ID" value="KAK3037066.1"/>
    <property type="molecule type" value="Genomic_DNA"/>
</dbReference>
<dbReference type="Pfam" id="PF07727">
    <property type="entry name" value="RVT_2"/>
    <property type="match status" value="1"/>
</dbReference>
<dbReference type="Proteomes" id="UP001188597">
    <property type="component" value="Unassembled WGS sequence"/>
</dbReference>
<protein>
    <recommendedName>
        <fullName evidence="2">Reverse transcriptase Ty1/copia-type domain-containing protein</fullName>
    </recommendedName>
</protein>
<dbReference type="InterPro" id="IPR013103">
    <property type="entry name" value="RVT_2"/>
</dbReference>
<evidence type="ECO:0000256" key="1">
    <source>
        <dbReference type="SAM" id="MobiDB-lite"/>
    </source>
</evidence>
<evidence type="ECO:0000259" key="2">
    <source>
        <dbReference type="Pfam" id="PF07727"/>
    </source>
</evidence>
<feature type="compositionally biased region" description="Basic and acidic residues" evidence="1">
    <location>
        <begin position="102"/>
        <end position="115"/>
    </location>
</feature>
<comment type="caution">
    <text evidence="3">The sequence shown here is derived from an EMBL/GenBank/DDBJ whole genome shotgun (WGS) entry which is preliminary data.</text>
</comment>
<feature type="domain" description="Reverse transcriptase Ty1/copia-type" evidence="2">
    <location>
        <begin position="74"/>
        <end position="107"/>
    </location>
</feature>
<sequence>MAAFQVMNQDFLKLDRFDGTNFTHWQDKMMFLLTALKVQYVLNLNLLPLLKITENDSDQTKVGQKKREEDKMLQVYQMDIKTAFLNDDLDEEVYMEQPEGFVNERKNDSDETKTT</sequence>